<reference evidence="1" key="1">
    <citation type="submission" date="2021-07" db="EMBL/GenBank/DDBJ databases">
        <title>Characterization of Emerging Pathogens Carrying KPC-2 Gene in IncP-6 Plasmids Isolated from Urban Sewage in Argentina.</title>
        <authorList>
            <person name="Ghiglione B."/>
            <person name="Haim M.S."/>
            <person name="Dropa M."/>
        </authorList>
    </citation>
    <scope>NUCLEOTIDE SEQUENCE</scope>
    <source>
        <strain evidence="1">WW-19C</strain>
    </source>
</reference>
<organism evidence="1 2">
    <name type="scientific">Enterobacter asburiae</name>
    <dbReference type="NCBI Taxonomy" id="61645"/>
    <lineage>
        <taxon>Bacteria</taxon>
        <taxon>Pseudomonadati</taxon>
        <taxon>Pseudomonadota</taxon>
        <taxon>Gammaproteobacteria</taxon>
        <taxon>Enterobacterales</taxon>
        <taxon>Enterobacteriaceae</taxon>
        <taxon>Enterobacter</taxon>
        <taxon>Enterobacter cloacae complex</taxon>
    </lineage>
</organism>
<dbReference type="Proteomes" id="UP000826990">
    <property type="component" value="Chromosome"/>
</dbReference>
<gene>
    <name evidence="1" type="ORF">KZX48_01640</name>
</gene>
<protein>
    <submittedName>
        <fullName evidence="1">Uncharacterized protein</fullName>
    </submittedName>
</protein>
<accession>A0AAQ0JAV1</accession>
<name>A0AAQ0JAV1_ENTAS</name>
<dbReference type="SUPFAM" id="SSF89447">
    <property type="entry name" value="AbrB/MazE/MraZ-like"/>
    <property type="match status" value="1"/>
</dbReference>
<proteinExistence type="predicted"/>
<sequence length="81" mass="9034">MMVLIIEKWRSSPMVRVPEFGMKKFGLGANDVIDIKDQYGCIIIGHTELKMYSLDTLLEGISAVNLHPKIGFGLPTGKEQL</sequence>
<dbReference type="Gene3D" id="2.10.260.10">
    <property type="match status" value="1"/>
</dbReference>
<dbReference type="EMBL" id="CP080107">
    <property type="protein sequence ID" value="QYD29011.1"/>
    <property type="molecule type" value="Genomic_DNA"/>
</dbReference>
<dbReference type="InterPro" id="IPR037914">
    <property type="entry name" value="SpoVT-AbrB_sf"/>
</dbReference>
<dbReference type="AlphaFoldDB" id="A0AAQ0JAV1"/>
<evidence type="ECO:0000313" key="1">
    <source>
        <dbReference type="EMBL" id="QYD29011.1"/>
    </source>
</evidence>
<evidence type="ECO:0000313" key="2">
    <source>
        <dbReference type="Proteomes" id="UP000826990"/>
    </source>
</evidence>